<comment type="caution">
    <text evidence="1">The sequence shown here is derived from an EMBL/GenBank/DDBJ whole genome shotgun (WGS) entry which is preliminary data.</text>
</comment>
<dbReference type="AlphaFoldDB" id="A0A095W7G9"/>
<dbReference type="EMBL" id="PDDY01000001">
    <property type="protein sequence ID" value="PEH42996.1"/>
    <property type="molecule type" value="Genomic_DNA"/>
</dbReference>
<gene>
    <name evidence="1" type="ORF">CRM94_13010</name>
</gene>
<sequence length="128" mass="14136">MQATLGKKGGFVIAAVVVVAGVLAYMAYMASSGAQRSRAIDETQRADRFTQACGRIDQDQGLPDCVRYYNDTLDVVYADKSGKWPFTGGPSQADYRATYDKLAARTRAYNDRVGDASQRLELHPYQQQ</sequence>
<accession>A0A095W7G9</accession>
<evidence type="ECO:0000313" key="2">
    <source>
        <dbReference type="Proteomes" id="UP000220629"/>
    </source>
</evidence>
<dbReference type="Proteomes" id="UP000220629">
    <property type="component" value="Unassembled WGS sequence"/>
</dbReference>
<name>A0A095W7G9_BURGA</name>
<dbReference type="RefSeq" id="WP_017921329.1">
    <property type="nucleotide sequence ID" value="NZ_CADEPO010000003.1"/>
</dbReference>
<evidence type="ECO:0000313" key="1">
    <source>
        <dbReference type="EMBL" id="PEH42996.1"/>
    </source>
</evidence>
<protein>
    <submittedName>
        <fullName evidence="1">Uncharacterized protein</fullName>
    </submittedName>
</protein>
<organism evidence="1 2">
    <name type="scientific">Burkholderia gladioli</name>
    <name type="common">Pseudomonas marginata</name>
    <name type="synonym">Phytomonas marginata</name>
    <dbReference type="NCBI Taxonomy" id="28095"/>
    <lineage>
        <taxon>Bacteria</taxon>
        <taxon>Pseudomonadati</taxon>
        <taxon>Pseudomonadota</taxon>
        <taxon>Betaproteobacteria</taxon>
        <taxon>Burkholderiales</taxon>
        <taxon>Burkholderiaceae</taxon>
        <taxon>Burkholderia</taxon>
    </lineage>
</organism>
<proteinExistence type="predicted"/>
<reference evidence="2" key="1">
    <citation type="submission" date="2017-09" db="EMBL/GenBank/DDBJ databases">
        <title>FDA dAtabase for Regulatory Grade micrObial Sequences (FDA-ARGOS): Supporting development and validation of Infectious Disease Dx tests.</title>
        <authorList>
            <person name="Minogue T."/>
            <person name="Wolcott M."/>
            <person name="Wasieloski L."/>
            <person name="Aguilar W."/>
            <person name="Moore D."/>
            <person name="Tallon L."/>
            <person name="Sadzewicz L."/>
            <person name="Ott S."/>
            <person name="Zhao X."/>
            <person name="Nagaraj S."/>
            <person name="Vavikolanu K."/>
            <person name="Aluvathingal J."/>
            <person name="Nadendla S."/>
            <person name="Sichtig H."/>
        </authorList>
    </citation>
    <scope>NUCLEOTIDE SEQUENCE [LARGE SCALE GENOMIC DNA]</scope>
    <source>
        <strain evidence="2">FDAARGOS_390</strain>
    </source>
</reference>